<dbReference type="EMBL" id="KV427611">
    <property type="protein sequence ID" value="KZT09443.1"/>
    <property type="molecule type" value="Genomic_DNA"/>
</dbReference>
<dbReference type="InParanoid" id="A0A165FUW2"/>
<dbReference type="GO" id="GO:0005524">
    <property type="term" value="F:ATP binding"/>
    <property type="evidence" value="ECO:0007669"/>
    <property type="project" value="UniProtKB-KW"/>
</dbReference>
<proteinExistence type="predicted"/>
<accession>A0A165FUW2</accession>
<dbReference type="Gene3D" id="1.10.510.10">
    <property type="entry name" value="Transferase(Phosphotransferase) domain 1"/>
    <property type="match status" value="1"/>
</dbReference>
<gene>
    <name evidence="4" type="ORF">LAESUDRAFT_741744</name>
</gene>
<dbReference type="InterPro" id="IPR011009">
    <property type="entry name" value="Kinase-like_dom_sf"/>
</dbReference>
<keyword evidence="2" id="KW-0067">ATP-binding</keyword>
<dbReference type="RefSeq" id="XP_040767183.1">
    <property type="nucleotide sequence ID" value="XM_040911156.1"/>
</dbReference>
<dbReference type="SUPFAM" id="SSF56112">
    <property type="entry name" value="Protein kinase-like (PK-like)"/>
    <property type="match status" value="1"/>
</dbReference>
<evidence type="ECO:0000259" key="3">
    <source>
        <dbReference type="SMART" id="SM00220"/>
    </source>
</evidence>
<dbReference type="InterPro" id="IPR000719">
    <property type="entry name" value="Prot_kinase_dom"/>
</dbReference>
<dbReference type="GO" id="GO:0035556">
    <property type="term" value="P:intracellular signal transduction"/>
    <property type="evidence" value="ECO:0007669"/>
    <property type="project" value="TreeGrafter"/>
</dbReference>
<keyword evidence="5" id="KW-1185">Reference proteome</keyword>
<evidence type="ECO:0000256" key="2">
    <source>
        <dbReference type="ARBA" id="ARBA00022840"/>
    </source>
</evidence>
<dbReference type="AlphaFoldDB" id="A0A165FUW2"/>
<evidence type="ECO:0000313" key="4">
    <source>
        <dbReference type="EMBL" id="KZT09443.1"/>
    </source>
</evidence>
<protein>
    <recommendedName>
        <fullName evidence="3">Protein kinase domain-containing protein</fullName>
    </recommendedName>
</protein>
<evidence type="ECO:0000256" key="1">
    <source>
        <dbReference type="ARBA" id="ARBA00022741"/>
    </source>
</evidence>
<dbReference type="GO" id="GO:0004674">
    <property type="term" value="F:protein serine/threonine kinase activity"/>
    <property type="evidence" value="ECO:0007669"/>
    <property type="project" value="TreeGrafter"/>
</dbReference>
<dbReference type="OrthoDB" id="3173976at2759"/>
<dbReference type="PANTHER" id="PTHR24346:SF30">
    <property type="entry name" value="MATERNAL EMBRYONIC LEUCINE ZIPPER KINASE"/>
    <property type="match status" value="1"/>
</dbReference>
<dbReference type="Pfam" id="PF00069">
    <property type="entry name" value="Pkinase"/>
    <property type="match status" value="1"/>
</dbReference>
<dbReference type="Proteomes" id="UP000076871">
    <property type="component" value="Unassembled WGS sequence"/>
</dbReference>
<reference evidence="4 5" key="1">
    <citation type="journal article" date="2016" name="Mol. Biol. Evol.">
        <title>Comparative Genomics of Early-Diverging Mushroom-Forming Fungi Provides Insights into the Origins of Lignocellulose Decay Capabilities.</title>
        <authorList>
            <person name="Nagy L.G."/>
            <person name="Riley R."/>
            <person name="Tritt A."/>
            <person name="Adam C."/>
            <person name="Daum C."/>
            <person name="Floudas D."/>
            <person name="Sun H."/>
            <person name="Yadav J.S."/>
            <person name="Pangilinan J."/>
            <person name="Larsson K.H."/>
            <person name="Matsuura K."/>
            <person name="Barry K."/>
            <person name="Labutti K."/>
            <person name="Kuo R."/>
            <person name="Ohm R.A."/>
            <person name="Bhattacharya S.S."/>
            <person name="Shirouzu T."/>
            <person name="Yoshinaga Y."/>
            <person name="Martin F.M."/>
            <person name="Grigoriev I.V."/>
            <person name="Hibbett D.S."/>
        </authorList>
    </citation>
    <scope>NUCLEOTIDE SEQUENCE [LARGE SCALE GENOMIC DNA]</scope>
    <source>
        <strain evidence="4 5">93-53</strain>
    </source>
</reference>
<evidence type="ECO:0000313" key="5">
    <source>
        <dbReference type="Proteomes" id="UP000076871"/>
    </source>
</evidence>
<feature type="domain" description="Protein kinase" evidence="3">
    <location>
        <begin position="116"/>
        <end position="322"/>
    </location>
</feature>
<keyword evidence="1" id="KW-0547">Nucleotide-binding</keyword>
<dbReference type="GO" id="GO:0005737">
    <property type="term" value="C:cytoplasm"/>
    <property type="evidence" value="ECO:0007669"/>
    <property type="project" value="TreeGrafter"/>
</dbReference>
<dbReference type="PANTHER" id="PTHR24346">
    <property type="entry name" value="MAP/MICROTUBULE AFFINITY-REGULATING KINASE"/>
    <property type="match status" value="1"/>
</dbReference>
<name>A0A165FUW2_9APHY</name>
<dbReference type="SMART" id="SM00220">
    <property type="entry name" value="S_TKc"/>
    <property type="match status" value="1"/>
</dbReference>
<dbReference type="STRING" id="1314785.A0A165FUW2"/>
<sequence>MSQALYARSWILDTMPKVSSGESDSESIASATSSVDEEDVNTRLAPNWCHYRHIIGRRGFRLDTCSDVKQFYQRYWEGLVAQGCDVPRDWPGYLRACNGGGDDELCKDVGLPDNLFRGTRCSDDLKVVIKAVHTHSREYDIVRYLSTPPVRDHPMNHCIPVLNIIDVPEDRIAFIVMEEWSPHLVTDPPYILRSFLGTLRQHLEHITFMHAHHIAHLDISLRNMLTDNHTRYACIDFETSRRFDKASSPRVFRHHAAETPPEVETSDWCDPYKIDVYASGILMLRAANLTGHNIPELSHILRPMLAVDPESRPTIAEALITFNGLMRTIEDSQLDGCTPS</sequence>
<organism evidence="4 5">
    <name type="scientific">Laetiporus sulphureus 93-53</name>
    <dbReference type="NCBI Taxonomy" id="1314785"/>
    <lineage>
        <taxon>Eukaryota</taxon>
        <taxon>Fungi</taxon>
        <taxon>Dikarya</taxon>
        <taxon>Basidiomycota</taxon>
        <taxon>Agaricomycotina</taxon>
        <taxon>Agaricomycetes</taxon>
        <taxon>Polyporales</taxon>
        <taxon>Laetiporus</taxon>
    </lineage>
</organism>
<dbReference type="GeneID" id="63828185"/>